<dbReference type="SMART" id="SM00248">
    <property type="entry name" value="ANK"/>
    <property type="match status" value="3"/>
</dbReference>
<dbReference type="Gene3D" id="1.25.40.20">
    <property type="entry name" value="Ankyrin repeat-containing domain"/>
    <property type="match status" value="1"/>
</dbReference>
<dbReference type="PROSITE" id="PS50088">
    <property type="entry name" value="ANK_REPEAT"/>
    <property type="match status" value="1"/>
</dbReference>
<proteinExistence type="predicted"/>
<dbReference type="PROSITE" id="PS50297">
    <property type="entry name" value="ANK_REP_REGION"/>
    <property type="match status" value="1"/>
</dbReference>
<keyword evidence="1" id="KW-0040">ANK repeat</keyword>
<evidence type="ECO:0000313" key="2">
    <source>
        <dbReference type="EMBL" id="MBA0643729.1"/>
    </source>
</evidence>
<dbReference type="OrthoDB" id="952758at2759"/>
<dbReference type="InterPro" id="IPR002110">
    <property type="entry name" value="Ankyrin_rpt"/>
</dbReference>
<comment type="caution">
    <text evidence="2">The sequence shown here is derived from an EMBL/GenBank/DDBJ whole genome shotgun (WGS) entry which is preliminary data.</text>
</comment>
<protein>
    <recommendedName>
        <fullName evidence="4">PGG domain-containing protein</fullName>
    </recommendedName>
</protein>
<dbReference type="Pfam" id="PF12796">
    <property type="entry name" value="Ank_2"/>
    <property type="match status" value="1"/>
</dbReference>
<gene>
    <name evidence="2" type="ORF">Goklo_027993</name>
</gene>
<dbReference type="Proteomes" id="UP000593573">
    <property type="component" value="Unassembled WGS sequence"/>
</dbReference>
<dbReference type="PANTHER" id="PTHR47303">
    <property type="match status" value="1"/>
</dbReference>
<sequence>GLWGIVSGEEKEPPQSDKNQYDLWVKNNAKALHALQISCGAHSIAKFGGNQSAKYQWDRLAEKFPAPLPQGSGCLLRQGKSNVFQYDKLYRKIEKGKVEEVKEFLRENPNALREKITLKDDTALHVAVLAGRTDIVKVLVEMMGKEELEMKNDMGETAFSIATINESRKMVEDMVEKNSNLLTLKNRYGAIPVVVASLFSAKEMVRYLYQITPKEILNPETEDRSGATLLNSLIADGIFDIIKWFGLFMIGAGELNTVDLAISLVKTYPKLGVTEDINNNYAIKLLAHKPSAFMSSKSFVFWKRWIYDSCKF</sequence>
<dbReference type="PANTHER" id="PTHR47303:SF1">
    <property type="entry name" value="NF-KAPPA-B INHIBITOR BETA"/>
    <property type="match status" value="1"/>
</dbReference>
<evidence type="ECO:0000313" key="3">
    <source>
        <dbReference type="Proteomes" id="UP000593573"/>
    </source>
</evidence>
<feature type="non-terminal residue" evidence="2">
    <location>
        <position position="1"/>
    </location>
</feature>
<dbReference type="SUPFAM" id="SSF48403">
    <property type="entry name" value="Ankyrin repeat"/>
    <property type="match status" value="1"/>
</dbReference>
<dbReference type="EMBL" id="JABFAB010000003">
    <property type="protein sequence ID" value="MBA0643729.1"/>
    <property type="molecule type" value="Genomic_DNA"/>
</dbReference>
<evidence type="ECO:0008006" key="4">
    <source>
        <dbReference type="Google" id="ProtNLM"/>
    </source>
</evidence>
<feature type="repeat" description="ANK" evidence="1">
    <location>
        <begin position="119"/>
        <end position="141"/>
    </location>
</feature>
<keyword evidence="3" id="KW-1185">Reference proteome</keyword>
<dbReference type="InterPro" id="IPR036770">
    <property type="entry name" value="Ankyrin_rpt-contain_sf"/>
</dbReference>
<reference evidence="2 3" key="1">
    <citation type="journal article" date="2019" name="Genome Biol. Evol.">
        <title>Insights into the evolution of the New World diploid cottons (Gossypium, subgenus Houzingenia) based on genome sequencing.</title>
        <authorList>
            <person name="Grover C.E."/>
            <person name="Arick M.A. 2nd"/>
            <person name="Thrash A."/>
            <person name="Conover J.L."/>
            <person name="Sanders W.S."/>
            <person name="Peterson D.G."/>
            <person name="Frelichowski J.E."/>
            <person name="Scheffler J.A."/>
            <person name="Scheffler B.E."/>
            <person name="Wendel J.F."/>
        </authorList>
    </citation>
    <scope>NUCLEOTIDE SEQUENCE [LARGE SCALE GENOMIC DNA]</scope>
    <source>
        <strain evidence="2">57</strain>
        <tissue evidence="2">Leaf</tissue>
    </source>
</reference>
<organism evidence="2 3">
    <name type="scientific">Gossypium klotzschianum</name>
    <dbReference type="NCBI Taxonomy" id="34286"/>
    <lineage>
        <taxon>Eukaryota</taxon>
        <taxon>Viridiplantae</taxon>
        <taxon>Streptophyta</taxon>
        <taxon>Embryophyta</taxon>
        <taxon>Tracheophyta</taxon>
        <taxon>Spermatophyta</taxon>
        <taxon>Magnoliopsida</taxon>
        <taxon>eudicotyledons</taxon>
        <taxon>Gunneridae</taxon>
        <taxon>Pentapetalae</taxon>
        <taxon>rosids</taxon>
        <taxon>malvids</taxon>
        <taxon>Malvales</taxon>
        <taxon>Malvaceae</taxon>
        <taxon>Malvoideae</taxon>
        <taxon>Gossypium</taxon>
    </lineage>
</organism>
<accession>A0A7J8U040</accession>
<dbReference type="AlphaFoldDB" id="A0A7J8U040"/>
<name>A0A7J8U040_9ROSI</name>
<evidence type="ECO:0000256" key="1">
    <source>
        <dbReference type="PROSITE-ProRule" id="PRU00023"/>
    </source>
</evidence>